<accession>A0ABT1E2E7</accession>
<comment type="caution">
    <text evidence="1">The sequence shown here is derived from an EMBL/GenBank/DDBJ whole genome shotgun (WGS) entry which is preliminary data.</text>
</comment>
<gene>
    <name evidence="1" type="ORF">M1L60_42700</name>
</gene>
<sequence length="56" mass="5974">MKLAVCAEMVFLDLPVEERAVAGVEHWAAGVVALEGWASASSEQAPDRFRAAFSPV</sequence>
<keyword evidence="2" id="KW-1185">Reference proteome</keyword>
<reference evidence="1 2" key="1">
    <citation type="submission" date="2022-06" db="EMBL/GenBank/DDBJ databases">
        <title>New Species of the Genus Actinoplanes, ActinopZanes ferrugineus.</title>
        <authorList>
            <person name="Ding P."/>
        </authorList>
    </citation>
    <scope>NUCLEOTIDE SEQUENCE [LARGE SCALE GENOMIC DNA]</scope>
    <source>
        <strain evidence="1 2">TRM88003</strain>
    </source>
</reference>
<evidence type="ECO:0000313" key="1">
    <source>
        <dbReference type="EMBL" id="MCO8277308.1"/>
    </source>
</evidence>
<protein>
    <submittedName>
        <fullName evidence="1">Uncharacterized protein</fullName>
    </submittedName>
</protein>
<proteinExistence type="predicted"/>
<dbReference type="Proteomes" id="UP001523369">
    <property type="component" value="Unassembled WGS sequence"/>
</dbReference>
<name>A0ABT1E2E7_9ACTN</name>
<evidence type="ECO:0000313" key="2">
    <source>
        <dbReference type="Proteomes" id="UP001523369"/>
    </source>
</evidence>
<dbReference type="RefSeq" id="WP_253243327.1">
    <property type="nucleotide sequence ID" value="NZ_JAMYJR010000056.1"/>
</dbReference>
<dbReference type="EMBL" id="JAMYJR010000056">
    <property type="protein sequence ID" value="MCO8277308.1"/>
    <property type="molecule type" value="Genomic_DNA"/>
</dbReference>
<organism evidence="1 2">
    <name type="scientific">Paractinoplanes aksuensis</name>
    <dbReference type="NCBI Taxonomy" id="2939490"/>
    <lineage>
        <taxon>Bacteria</taxon>
        <taxon>Bacillati</taxon>
        <taxon>Actinomycetota</taxon>
        <taxon>Actinomycetes</taxon>
        <taxon>Micromonosporales</taxon>
        <taxon>Micromonosporaceae</taxon>
        <taxon>Paractinoplanes</taxon>
    </lineage>
</organism>